<dbReference type="InterPro" id="IPR050092">
    <property type="entry name" value="RNase_H"/>
</dbReference>
<evidence type="ECO:0000256" key="8">
    <source>
        <dbReference type="ARBA" id="ARBA00022759"/>
    </source>
</evidence>
<dbReference type="PANTHER" id="PTHR10642">
    <property type="entry name" value="RIBONUCLEASE H1"/>
    <property type="match status" value="1"/>
</dbReference>
<evidence type="ECO:0000256" key="6">
    <source>
        <dbReference type="ARBA" id="ARBA00022722"/>
    </source>
</evidence>
<evidence type="ECO:0000256" key="4">
    <source>
        <dbReference type="ARBA" id="ARBA00011245"/>
    </source>
</evidence>
<keyword evidence="10 11" id="KW-0460">Magnesium</keyword>
<dbReference type="PATRIC" id="fig|1265350.3.peg.242"/>
<dbReference type="STRING" id="1265350.IX46_01300"/>
<dbReference type="InterPro" id="IPR036397">
    <property type="entry name" value="RNaseH_sf"/>
</dbReference>
<dbReference type="InterPro" id="IPR002156">
    <property type="entry name" value="RNaseH_domain"/>
</dbReference>
<dbReference type="InterPro" id="IPR012337">
    <property type="entry name" value="RNaseH-like_sf"/>
</dbReference>
<comment type="cofactor">
    <cofactor evidence="11">
        <name>Mg(2+)</name>
        <dbReference type="ChEBI" id="CHEBI:18420"/>
    </cofactor>
    <text evidence="11">Binds 1 Mg(2+) ion per subunit. May bind a second metal ion at a regulatory site, or after substrate binding.</text>
</comment>
<feature type="binding site" evidence="11">
    <location>
        <position position="48"/>
    </location>
    <ligand>
        <name>Mg(2+)</name>
        <dbReference type="ChEBI" id="CHEBI:18420"/>
        <label>1</label>
    </ligand>
</feature>
<dbReference type="SUPFAM" id="SSF53098">
    <property type="entry name" value="Ribonuclease H-like"/>
    <property type="match status" value="1"/>
</dbReference>
<keyword evidence="9 11" id="KW-0378">Hydrolase</keyword>
<organism evidence="13 14">
    <name type="scientific">Buchnera aphidicola</name>
    <name type="common">Aphis glycines</name>
    <dbReference type="NCBI Taxonomy" id="1265350"/>
    <lineage>
        <taxon>Bacteria</taxon>
        <taxon>Pseudomonadati</taxon>
        <taxon>Pseudomonadota</taxon>
        <taxon>Gammaproteobacteria</taxon>
        <taxon>Enterobacterales</taxon>
        <taxon>Erwiniaceae</taxon>
        <taxon>Buchnera</taxon>
    </lineage>
</organism>
<evidence type="ECO:0000256" key="7">
    <source>
        <dbReference type="ARBA" id="ARBA00022723"/>
    </source>
</evidence>
<dbReference type="Proteomes" id="UP000066321">
    <property type="component" value="Chromosome"/>
</dbReference>
<dbReference type="RefSeq" id="WP_053940210.1">
    <property type="nucleotide sequence ID" value="NZ_CP009253.1"/>
</dbReference>
<keyword evidence="7 11" id="KW-0479">Metal-binding</keyword>
<evidence type="ECO:0000313" key="13">
    <source>
        <dbReference type="EMBL" id="ALD15202.1"/>
    </source>
</evidence>
<comment type="subcellular location">
    <subcellularLocation>
        <location evidence="11">Cytoplasm</location>
    </subcellularLocation>
</comment>
<evidence type="ECO:0000313" key="14">
    <source>
        <dbReference type="Proteomes" id="UP000066321"/>
    </source>
</evidence>
<evidence type="ECO:0000256" key="1">
    <source>
        <dbReference type="ARBA" id="ARBA00000077"/>
    </source>
</evidence>
<dbReference type="FunFam" id="3.30.420.10:FF:000089">
    <property type="entry name" value="Ribonuclease H"/>
    <property type="match status" value="1"/>
</dbReference>
<accession>A0A0M4HIF3</accession>
<evidence type="ECO:0000256" key="2">
    <source>
        <dbReference type="ARBA" id="ARBA00004065"/>
    </source>
</evidence>
<evidence type="ECO:0000256" key="9">
    <source>
        <dbReference type="ARBA" id="ARBA00022801"/>
    </source>
</evidence>
<comment type="similarity">
    <text evidence="3 11">Belongs to the RNase H family.</text>
</comment>
<proteinExistence type="inferred from homology"/>
<keyword evidence="11" id="KW-0963">Cytoplasm</keyword>
<dbReference type="GO" id="GO:0005737">
    <property type="term" value="C:cytoplasm"/>
    <property type="evidence" value="ECO:0007669"/>
    <property type="project" value="UniProtKB-SubCell"/>
</dbReference>
<dbReference type="Pfam" id="PF00075">
    <property type="entry name" value="RNase_H"/>
    <property type="match status" value="1"/>
</dbReference>
<dbReference type="AlphaFoldDB" id="A0A0M4HIF3"/>
<dbReference type="PROSITE" id="PS50879">
    <property type="entry name" value="RNASE_H_1"/>
    <property type="match status" value="1"/>
</dbReference>
<comment type="catalytic activity">
    <reaction evidence="1 11">
        <text>Endonucleolytic cleavage to 5'-phosphomonoester.</text>
        <dbReference type="EC" id="3.1.26.4"/>
    </reaction>
</comment>
<dbReference type="EC" id="3.1.26.4" evidence="5 11"/>
<gene>
    <name evidence="11" type="primary">rnhA</name>
    <name evidence="13" type="ORF">IX46_01300</name>
</gene>
<dbReference type="GO" id="GO:0003676">
    <property type="term" value="F:nucleic acid binding"/>
    <property type="evidence" value="ECO:0007669"/>
    <property type="project" value="InterPro"/>
</dbReference>
<evidence type="ECO:0000256" key="11">
    <source>
        <dbReference type="HAMAP-Rule" id="MF_00042"/>
    </source>
</evidence>
<dbReference type="InterPro" id="IPR022892">
    <property type="entry name" value="RNaseHI"/>
</dbReference>
<feature type="binding site" evidence="11">
    <location>
        <position position="70"/>
    </location>
    <ligand>
        <name>Mg(2+)</name>
        <dbReference type="ChEBI" id="CHEBI:18420"/>
        <label>1</label>
    </ligand>
</feature>
<feature type="domain" description="RNase H type-1" evidence="12">
    <location>
        <begin position="1"/>
        <end position="142"/>
    </location>
</feature>
<dbReference type="HAMAP" id="MF_00042">
    <property type="entry name" value="RNase_H"/>
    <property type="match status" value="1"/>
</dbReference>
<dbReference type="CDD" id="cd09278">
    <property type="entry name" value="RNase_HI_prokaryote_like"/>
    <property type="match status" value="1"/>
</dbReference>
<name>A0A0M4HIF3_9GAMM</name>
<dbReference type="EMBL" id="CP009253">
    <property type="protein sequence ID" value="ALD15202.1"/>
    <property type="molecule type" value="Genomic_DNA"/>
</dbReference>
<dbReference type="PANTHER" id="PTHR10642:SF26">
    <property type="entry name" value="RIBONUCLEASE H1"/>
    <property type="match status" value="1"/>
</dbReference>
<keyword evidence="6 11" id="KW-0540">Nuclease</keyword>
<evidence type="ECO:0000259" key="12">
    <source>
        <dbReference type="PROSITE" id="PS50879"/>
    </source>
</evidence>
<dbReference type="KEGG" id="baph:IX46_01300"/>
<reference evidence="13 14" key="1">
    <citation type="journal article" date="2015" name="J Genomics">
        <title>Whole Genome Sequence of the Soybean Aphid Endosymbiont Buchnera aphidicola and Genetic Differentiation among Biotype-Specific Strains.</title>
        <authorList>
            <person name="Cassone B.J."/>
            <person name="Wenger J.A."/>
            <person name="Michel A.P."/>
        </authorList>
    </citation>
    <scope>NUCLEOTIDE SEQUENCE [LARGE SCALE GENOMIC DNA]</scope>
    <source>
        <strain evidence="13 14">BAg</strain>
    </source>
</reference>
<feature type="binding site" evidence="11">
    <location>
        <position position="10"/>
    </location>
    <ligand>
        <name>Mg(2+)</name>
        <dbReference type="ChEBI" id="CHEBI:18420"/>
        <label>1</label>
    </ligand>
</feature>
<evidence type="ECO:0000256" key="5">
    <source>
        <dbReference type="ARBA" id="ARBA00012180"/>
    </source>
</evidence>
<dbReference type="OrthoDB" id="7845843at2"/>
<evidence type="ECO:0000256" key="3">
    <source>
        <dbReference type="ARBA" id="ARBA00005300"/>
    </source>
</evidence>
<comment type="function">
    <text evidence="2 11">Endonuclease that specifically degrades the RNA of RNA-DNA hybrids.</text>
</comment>
<dbReference type="GO" id="GO:0043137">
    <property type="term" value="P:DNA replication, removal of RNA primer"/>
    <property type="evidence" value="ECO:0007669"/>
    <property type="project" value="TreeGrafter"/>
</dbReference>
<dbReference type="Gene3D" id="3.30.420.10">
    <property type="entry name" value="Ribonuclease H-like superfamily/Ribonuclease H"/>
    <property type="match status" value="1"/>
</dbReference>
<evidence type="ECO:0000256" key="10">
    <source>
        <dbReference type="ARBA" id="ARBA00022842"/>
    </source>
</evidence>
<feature type="binding site" evidence="11">
    <location>
        <position position="10"/>
    </location>
    <ligand>
        <name>Mg(2+)</name>
        <dbReference type="ChEBI" id="CHEBI:18420"/>
        <label>2</label>
    </ligand>
</feature>
<feature type="binding site" evidence="11">
    <location>
        <position position="134"/>
    </location>
    <ligand>
        <name>Mg(2+)</name>
        <dbReference type="ChEBI" id="CHEBI:18420"/>
        <label>2</label>
    </ligand>
</feature>
<dbReference type="GO" id="GO:0000287">
    <property type="term" value="F:magnesium ion binding"/>
    <property type="evidence" value="ECO:0007669"/>
    <property type="project" value="UniProtKB-UniRule"/>
</dbReference>
<keyword evidence="8 11" id="KW-0255">Endonuclease</keyword>
<dbReference type="GO" id="GO:0004523">
    <property type="term" value="F:RNA-DNA hybrid ribonuclease activity"/>
    <property type="evidence" value="ECO:0007669"/>
    <property type="project" value="UniProtKB-UniRule"/>
</dbReference>
<protein>
    <recommendedName>
        <fullName evidence="5 11">Ribonuclease H</fullName>
        <shortName evidence="11">RNase H</shortName>
        <ecNumber evidence="5 11">3.1.26.4</ecNumber>
    </recommendedName>
</protein>
<comment type="subunit">
    <text evidence="4 11">Monomer.</text>
</comment>
<sequence length="163" mass="19280">MLKLVKIFTDGSCLGNPGSGGYATMLRYKKIEKMLTSGFFLTTNNRMELMGVISGLELLKQSCIVEIFTDSRYVQYGITKWIQKWKQQKWERNNKKLIKNIDLWMRINGLLKKHCITWFWIKAHNGHTENELCDKIARQSAQNPFIQDKFYEIVFYKKSKEKL</sequence>
<dbReference type="NCBIfam" id="NF001236">
    <property type="entry name" value="PRK00203.1"/>
    <property type="match status" value="1"/>
</dbReference>